<dbReference type="GO" id="GO:0003677">
    <property type="term" value="F:DNA binding"/>
    <property type="evidence" value="ECO:0007669"/>
    <property type="project" value="UniProtKB-UniRule"/>
</dbReference>
<evidence type="ECO:0000313" key="4">
    <source>
        <dbReference type="EMBL" id="RDV02987.1"/>
    </source>
</evidence>
<protein>
    <submittedName>
        <fullName evidence="4">TetR/AcrR family transcriptional regulator</fullName>
    </submittedName>
</protein>
<keyword evidence="1 2" id="KW-0238">DNA-binding</keyword>
<accession>A0A371B648</accession>
<feature type="domain" description="HTH tetR-type" evidence="3">
    <location>
        <begin position="8"/>
        <end position="68"/>
    </location>
</feature>
<comment type="caution">
    <text evidence="4">The sequence shown here is derived from an EMBL/GenBank/DDBJ whole genome shotgun (WGS) entry which is preliminary data.</text>
</comment>
<evidence type="ECO:0000259" key="3">
    <source>
        <dbReference type="PROSITE" id="PS50977"/>
    </source>
</evidence>
<dbReference type="PROSITE" id="PS50977">
    <property type="entry name" value="HTH_TETR_2"/>
    <property type="match status" value="1"/>
</dbReference>
<evidence type="ECO:0000256" key="1">
    <source>
        <dbReference type="ARBA" id="ARBA00023125"/>
    </source>
</evidence>
<dbReference type="Gene3D" id="1.10.357.10">
    <property type="entry name" value="Tetracycline Repressor, domain 2"/>
    <property type="match status" value="1"/>
</dbReference>
<organism evidence="4 5">
    <name type="scientific">Sphingorhabdus pulchriflava</name>
    <dbReference type="NCBI Taxonomy" id="2292257"/>
    <lineage>
        <taxon>Bacteria</taxon>
        <taxon>Pseudomonadati</taxon>
        <taxon>Pseudomonadota</taxon>
        <taxon>Alphaproteobacteria</taxon>
        <taxon>Sphingomonadales</taxon>
        <taxon>Sphingomonadaceae</taxon>
        <taxon>Sphingorhabdus</taxon>
    </lineage>
</organism>
<sequence length="178" mass="19457">MESPSKSDVRRLALVDKLADHVLAHGLVTASLRPLAKAAGTSDRMLLYYFPDKSEIIAATLQCIAARMVAAMSEHVSPEPLSLDALSQRLSAFLFEDRFWPYMCVWLELASRAGRGDPLYTPIAAAIGHGFLEWGEAQLAAPDPETRARDAAKLLVRIEGMVLVRAIGLRAVVERSLS</sequence>
<dbReference type="AlphaFoldDB" id="A0A371B648"/>
<name>A0A371B648_9SPHN</name>
<dbReference type="SUPFAM" id="SSF46689">
    <property type="entry name" value="Homeodomain-like"/>
    <property type="match status" value="1"/>
</dbReference>
<dbReference type="InterPro" id="IPR009057">
    <property type="entry name" value="Homeodomain-like_sf"/>
</dbReference>
<dbReference type="InterPro" id="IPR001647">
    <property type="entry name" value="HTH_TetR"/>
</dbReference>
<dbReference type="Proteomes" id="UP000263833">
    <property type="component" value="Unassembled WGS sequence"/>
</dbReference>
<gene>
    <name evidence="4" type="ORF">DXH95_13845</name>
</gene>
<keyword evidence="5" id="KW-1185">Reference proteome</keyword>
<proteinExistence type="predicted"/>
<dbReference type="OrthoDB" id="2356263at2"/>
<evidence type="ECO:0000313" key="5">
    <source>
        <dbReference type="Proteomes" id="UP000263833"/>
    </source>
</evidence>
<evidence type="ECO:0000256" key="2">
    <source>
        <dbReference type="PROSITE-ProRule" id="PRU00335"/>
    </source>
</evidence>
<dbReference type="EMBL" id="QRGP01000002">
    <property type="protein sequence ID" value="RDV02987.1"/>
    <property type="molecule type" value="Genomic_DNA"/>
</dbReference>
<reference evidence="5" key="1">
    <citation type="submission" date="2018-08" db="EMBL/GenBank/DDBJ databases">
        <authorList>
            <person name="Kim S.-J."/>
            <person name="Jung G.-Y."/>
        </authorList>
    </citation>
    <scope>NUCLEOTIDE SEQUENCE [LARGE SCALE GENOMIC DNA]</scope>
    <source>
        <strain evidence="5">GY_G</strain>
    </source>
</reference>
<dbReference type="RefSeq" id="WP_115550091.1">
    <property type="nucleotide sequence ID" value="NZ_QRGP01000002.1"/>
</dbReference>
<feature type="DNA-binding region" description="H-T-H motif" evidence="2">
    <location>
        <begin position="31"/>
        <end position="50"/>
    </location>
</feature>